<dbReference type="GO" id="GO:0020037">
    <property type="term" value="F:heme binding"/>
    <property type="evidence" value="ECO:0007669"/>
    <property type="project" value="InterPro"/>
</dbReference>
<dbReference type="Gene3D" id="1.10.630.10">
    <property type="entry name" value="Cytochrome P450"/>
    <property type="match status" value="1"/>
</dbReference>
<dbReference type="EMBL" id="JAHHHV010000064">
    <property type="protein sequence ID" value="MBW4465942.1"/>
    <property type="molecule type" value="Genomic_DNA"/>
</dbReference>
<name>A0A951PAY5_9CYAN</name>
<dbReference type="GO" id="GO:0016705">
    <property type="term" value="F:oxidoreductase activity, acting on paired donors, with incorporation or reduction of molecular oxygen"/>
    <property type="evidence" value="ECO:0007669"/>
    <property type="project" value="InterPro"/>
</dbReference>
<reference evidence="1" key="1">
    <citation type="submission" date="2021-05" db="EMBL/GenBank/DDBJ databases">
        <authorList>
            <person name="Pietrasiak N."/>
            <person name="Ward R."/>
            <person name="Stajich J.E."/>
            <person name="Kurbessoian T."/>
        </authorList>
    </citation>
    <scope>NUCLEOTIDE SEQUENCE</scope>
    <source>
        <strain evidence="1">GSE-TBD4-15B</strain>
    </source>
</reference>
<evidence type="ECO:0000313" key="1">
    <source>
        <dbReference type="EMBL" id="MBW4465942.1"/>
    </source>
</evidence>
<dbReference type="GO" id="GO:0005506">
    <property type="term" value="F:iron ion binding"/>
    <property type="evidence" value="ECO:0007669"/>
    <property type="project" value="InterPro"/>
</dbReference>
<dbReference type="InterPro" id="IPR036396">
    <property type="entry name" value="Cyt_P450_sf"/>
</dbReference>
<protein>
    <submittedName>
        <fullName evidence="1">Cytochrome P450</fullName>
    </submittedName>
</protein>
<proteinExistence type="predicted"/>
<dbReference type="SUPFAM" id="SSF48264">
    <property type="entry name" value="Cytochrome P450"/>
    <property type="match status" value="1"/>
</dbReference>
<gene>
    <name evidence="1" type="ORF">KME07_10955</name>
</gene>
<dbReference type="AlphaFoldDB" id="A0A951PAY5"/>
<accession>A0A951PAY5</accession>
<organism evidence="1 2">
    <name type="scientific">Pegethrix bostrychoides GSE-TBD4-15B</name>
    <dbReference type="NCBI Taxonomy" id="2839662"/>
    <lineage>
        <taxon>Bacteria</taxon>
        <taxon>Bacillati</taxon>
        <taxon>Cyanobacteriota</taxon>
        <taxon>Cyanophyceae</taxon>
        <taxon>Oculatellales</taxon>
        <taxon>Oculatellaceae</taxon>
        <taxon>Pegethrix</taxon>
    </lineage>
</organism>
<dbReference type="GO" id="GO:0004497">
    <property type="term" value="F:monooxygenase activity"/>
    <property type="evidence" value="ECO:0007669"/>
    <property type="project" value="InterPro"/>
</dbReference>
<sequence>MNPDNLESIFSALLNPALNEFQAWALQHPEENLSQTLMPIISFVEGLVANEPTYLDSKRQALGSTFCCAGQVVMGEFDELETALTSPQHRSWRLGTSVLDANHAPNQDVNGRNLFLLALSNDLDDSDHAAFRACMQRYLLNETTTARQQDATAHRLLDQLAVDYIEMPHDADGAFFTNDQRGWMGFLVRYLHYVMFGIDPDNVEAIALLTDLHYSRLLPTHYLAEIGSLLQKNNLMGHGDLPDLIERAATVYEQSPALSSFVEDSPEYHGMTRRELAKLMTAIMGIAALQGPLHLGYTAMGYRPLPAYKDQQTASIDPTQHWDALNLQDREAVRLFLLECARLWAPVSATHRVATEPFTAEIAGQERQFPAGTKLLIPMSLGLLDKGFWGETTYEFNAERENLCPYHMGFHAVGERHAGRICPGKDLALEMLIDVMIAVGRVRRTAKCDAG</sequence>
<reference evidence="1" key="2">
    <citation type="journal article" date="2022" name="Microbiol. Resour. Announc.">
        <title>Metagenome Sequencing to Explore Phylogenomics of Terrestrial Cyanobacteria.</title>
        <authorList>
            <person name="Ward R.D."/>
            <person name="Stajich J.E."/>
            <person name="Johansen J.R."/>
            <person name="Huntemann M."/>
            <person name="Clum A."/>
            <person name="Foster B."/>
            <person name="Foster B."/>
            <person name="Roux S."/>
            <person name="Palaniappan K."/>
            <person name="Varghese N."/>
            <person name="Mukherjee S."/>
            <person name="Reddy T.B.K."/>
            <person name="Daum C."/>
            <person name="Copeland A."/>
            <person name="Chen I.A."/>
            <person name="Ivanova N.N."/>
            <person name="Kyrpides N.C."/>
            <person name="Shapiro N."/>
            <person name="Eloe-Fadrosh E.A."/>
            <person name="Pietrasiak N."/>
        </authorList>
    </citation>
    <scope>NUCLEOTIDE SEQUENCE</scope>
    <source>
        <strain evidence="1">GSE-TBD4-15B</strain>
    </source>
</reference>
<evidence type="ECO:0000313" key="2">
    <source>
        <dbReference type="Proteomes" id="UP000707356"/>
    </source>
</evidence>
<dbReference type="Proteomes" id="UP000707356">
    <property type="component" value="Unassembled WGS sequence"/>
</dbReference>
<comment type="caution">
    <text evidence="1">The sequence shown here is derived from an EMBL/GenBank/DDBJ whole genome shotgun (WGS) entry which is preliminary data.</text>
</comment>